<evidence type="ECO:0000256" key="15">
    <source>
        <dbReference type="ARBA" id="ARBA00039316"/>
    </source>
</evidence>
<evidence type="ECO:0000256" key="14">
    <source>
        <dbReference type="ARBA" id="ARBA00038000"/>
    </source>
</evidence>
<dbReference type="Gene3D" id="1.10.8.280">
    <property type="entry name" value="ABC transporter ATPase domain-like"/>
    <property type="match status" value="1"/>
</dbReference>
<comment type="function">
    <text evidence="17">The UvrABC repair system catalyzes the recognition and processing of DNA lesions. UvrA is an ATPase and a DNA-binding protein. A damage recognition complex composed of 2 UvrA and 2 UvrB subunits scans DNA for abnormalities. When the presence of a lesion has been verified by UvrB, the UvrA molecules dissociate.</text>
</comment>
<comment type="caution">
    <text evidence="17">Lacks conserved residue(s) required for the propagation of feature annotation.</text>
</comment>
<evidence type="ECO:0000256" key="8">
    <source>
        <dbReference type="ARBA" id="ARBA00022771"/>
    </source>
</evidence>
<comment type="subcellular location">
    <subcellularLocation>
        <location evidence="1 17">Cytoplasm</location>
    </subcellularLocation>
</comment>
<keyword evidence="17" id="KW-0742">SOS response</keyword>
<accession>A0A1G6IG41</accession>
<evidence type="ECO:0000256" key="5">
    <source>
        <dbReference type="ARBA" id="ARBA00022741"/>
    </source>
</evidence>
<feature type="binding site" evidence="17">
    <location>
        <begin position="642"/>
        <end position="649"/>
    </location>
    <ligand>
        <name>ATP</name>
        <dbReference type="ChEBI" id="CHEBI:30616"/>
    </ligand>
</feature>
<evidence type="ECO:0000259" key="18">
    <source>
        <dbReference type="PROSITE" id="PS50893"/>
    </source>
</evidence>
<dbReference type="Proteomes" id="UP000199322">
    <property type="component" value="Unassembled WGS sequence"/>
</dbReference>
<dbReference type="PROSITE" id="PS00211">
    <property type="entry name" value="ABC_TRANSPORTER_1"/>
    <property type="match status" value="1"/>
</dbReference>
<evidence type="ECO:0000256" key="11">
    <source>
        <dbReference type="ARBA" id="ARBA00022881"/>
    </source>
</evidence>
<dbReference type="Pfam" id="PF17760">
    <property type="entry name" value="UvrA_inter"/>
    <property type="match status" value="1"/>
</dbReference>
<dbReference type="GO" id="GO:0009380">
    <property type="term" value="C:excinuclease repair complex"/>
    <property type="evidence" value="ECO:0007669"/>
    <property type="project" value="InterPro"/>
</dbReference>
<dbReference type="InterPro" id="IPR017871">
    <property type="entry name" value="ABC_transporter-like_CS"/>
</dbReference>
<keyword evidence="9 17" id="KW-0862">Zinc</keyword>
<evidence type="ECO:0000313" key="19">
    <source>
        <dbReference type="EMBL" id="SDC05370.1"/>
    </source>
</evidence>
<dbReference type="Pfam" id="PF17755">
    <property type="entry name" value="UvrA_DNA-bind"/>
    <property type="match status" value="1"/>
</dbReference>
<keyword evidence="8 17" id="KW-0863">Zinc-finger</keyword>
<feature type="domain" description="ABC transporter" evidence="18">
    <location>
        <begin position="366"/>
        <end position="595"/>
    </location>
</feature>
<dbReference type="GO" id="GO:0006289">
    <property type="term" value="P:nucleotide-excision repair"/>
    <property type="evidence" value="ECO:0007669"/>
    <property type="project" value="UniProtKB-UniRule"/>
</dbReference>
<dbReference type="Gene3D" id="3.30.190.20">
    <property type="match status" value="1"/>
</dbReference>
<keyword evidence="5 17" id="KW-0547">Nucleotide-binding</keyword>
<dbReference type="GO" id="GO:0009381">
    <property type="term" value="F:excinuclease ABC activity"/>
    <property type="evidence" value="ECO:0007669"/>
    <property type="project" value="UniProtKB-UniRule"/>
</dbReference>
<dbReference type="NCBIfam" id="NF001503">
    <property type="entry name" value="PRK00349.1"/>
    <property type="match status" value="1"/>
</dbReference>
<evidence type="ECO:0000256" key="12">
    <source>
        <dbReference type="ARBA" id="ARBA00023125"/>
    </source>
</evidence>
<keyword evidence="6 17" id="KW-0227">DNA damage</keyword>
<dbReference type="AlphaFoldDB" id="A0A1G6IG41"/>
<dbReference type="SUPFAM" id="SSF52540">
    <property type="entry name" value="P-loop containing nucleoside triphosphate hydrolases"/>
    <property type="match status" value="2"/>
</dbReference>
<dbReference type="GO" id="GO:0005737">
    <property type="term" value="C:cytoplasm"/>
    <property type="evidence" value="ECO:0007669"/>
    <property type="project" value="UniProtKB-SubCell"/>
</dbReference>
<dbReference type="InterPro" id="IPR004602">
    <property type="entry name" value="UvrA"/>
</dbReference>
<protein>
    <recommendedName>
        <fullName evidence="15 17">UvrABC system protein A</fullName>
        <shortName evidence="17">UvrA protein</shortName>
    </recommendedName>
    <alternativeName>
        <fullName evidence="16 17">Excinuclease ABC subunit A</fullName>
    </alternativeName>
</protein>
<dbReference type="NCBIfam" id="TIGR00630">
    <property type="entry name" value="uvra"/>
    <property type="match status" value="1"/>
</dbReference>
<comment type="subunit">
    <text evidence="17">Forms a heterotetramer with UvrB during the search for lesions.</text>
</comment>
<keyword evidence="10 17" id="KW-0067">ATP-binding</keyword>
<sequence length="943" mass="106360">MQNEIKIVGAKEHNLKNIDVSIPKNKITVISGMSGSGKSTLALDTIYAEGQRRYLESVSSYARQFLGDLKKPDVESIEGLSPAIAIEQKTVSNNPRSTVGTVTEIYDYMRVLYARVGKAYCPKCGTLLVSSTVDEIIESIYREFEEDSRIYIFSPIAKEKKGEFKKEIKNLKTSGFRLLEIDGEMLDLDEVDSLKKSFRHNINLLVDRLKLKKDNFERLYEAIEIALKESGGFVDIREMDKKENVLKSKQFSEILACPEDGYSFPEINPKLFSFNSPYGACEDCHGLGFKLEVQPDYIFDLEKPLNNGGVLNMGKDTYMVKIMTQILEEYNEDPSKPMKELPDKLINILLYGSSKEIDFELESKEGKLHKFSRAFEGMVNWYNRRYYETNSKDIKEWIEKNFMIQTTCQTCGGHRLREEALSVKIEDQNIFELTNKPIDDIAKFFESIQLSDFNKEVAKELLREIKLRLQFLKDVGLGYLSLSRTSGTLSGGESQRVRLATQIGSGLTGVTYVLDEPTIGLHSRDNDRLIETLHKLKDLGNTVIIVEHDEEIIKNSDYIVDLGPAAGINGGEVIFEGTVQDILKKPGKSLTGKYLTGKAKIEFLEKKREKNTKEISIKGATHNNLKSVDIDFPLGKFIVVTGVSGSGKSSLVMDTLYPALQKEINRSRVVPGYYKEIKGLEYVDKIISIDQSPIGRTPRSNPATYTGVFDFIRDIFSQTKESKIRGYDKGRFSFNVKGGRCESCKGHGVKKIEMQFLPDVYVTCDVCKGQRYNKETLKVKYKGKTISDVLEMSIDEASEFFKNVSFISRILELLKEVGLGYLKLGQPATTLSGGEAQRIKLTSELRKRSTGKTFYILDEPTTGLHFEDVKKLLKVLDMLVEKGNTVVVIEHNMDVIKNADHIIDLGPEGGKNGGKIIAEGSPEEIIKQGGYTANYLKYFLNHK</sequence>
<dbReference type="GO" id="GO:0009432">
    <property type="term" value="P:SOS response"/>
    <property type="evidence" value="ECO:0007669"/>
    <property type="project" value="UniProtKB-UniRule"/>
</dbReference>
<dbReference type="HAMAP" id="MF_00205">
    <property type="entry name" value="UvrA"/>
    <property type="match status" value="1"/>
</dbReference>
<keyword evidence="12 17" id="KW-0238">DNA-binding</keyword>
<keyword evidence="20" id="KW-1185">Reference proteome</keyword>
<evidence type="ECO:0000256" key="4">
    <source>
        <dbReference type="ARBA" id="ARBA00022737"/>
    </source>
</evidence>
<dbReference type="PROSITE" id="PS50893">
    <property type="entry name" value="ABC_TRANSPORTER_2"/>
    <property type="match status" value="2"/>
</dbReference>
<dbReference type="RefSeq" id="WP_091402269.1">
    <property type="nucleotide sequence ID" value="NZ_FMYV01000001.1"/>
</dbReference>
<name>A0A1G6IG41_9BACT</name>
<dbReference type="STRING" id="28234.SAMN04488588_0364"/>
<keyword evidence="7 17" id="KW-0228">DNA excision</keyword>
<keyword evidence="3 17" id="KW-0479">Metal-binding</keyword>
<dbReference type="PANTHER" id="PTHR43152:SF3">
    <property type="entry name" value="UVRABC SYSTEM PROTEIN A"/>
    <property type="match status" value="1"/>
</dbReference>
<dbReference type="InterPro" id="IPR003439">
    <property type="entry name" value="ABC_transporter-like_ATP-bd"/>
</dbReference>
<evidence type="ECO:0000256" key="10">
    <source>
        <dbReference type="ARBA" id="ARBA00022840"/>
    </source>
</evidence>
<keyword evidence="11 17" id="KW-0267">Excision nuclease</keyword>
<dbReference type="Gene3D" id="1.20.1580.10">
    <property type="entry name" value="ABC transporter ATPase like domain"/>
    <property type="match status" value="3"/>
</dbReference>
<dbReference type="GO" id="GO:0005524">
    <property type="term" value="F:ATP binding"/>
    <property type="evidence" value="ECO:0007669"/>
    <property type="project" value="UniProtKB-UniRule"/>
</dbReference>
<keyword evidence="4 17" id="KW-0677">Repeat</keyword>
<dbReference type="EMBL" id="FMYV01000001">
    <property type="protein sequence ID" value="SDC05370.1"/>
    <property type="molecule type" value="Genomic_DNA"/>
</dbReference>
<feature type="zinc finger region" description="C4-type" evidence="17">
    <location>
        <begin position="741"/>
        <end position="767"/>
    </location>
</feature>
<dbReference type="FunFam" id="1.20.1580.10:FF:000002">
    <property type="entry name" value="UvrABC system protein A"/>
    <property type="match status" value="1"/>
</dbReference>
<dbReference type="Gene3D" id="3.40.50.300">
    <property type="entry name" value="P-loop containing nucleotide triphosphate hydrolases"/>
    <property type="match status" value="3"/>
</dbReference>
<feature type="domain" description="ABC transporter" evidence="18">
    <location>
        <begin position="610"/>
        <end position="938"/>
    </location>
</feature>
<evidence type="ECO:0000256" key="16">
    <source>
        <dbReference type="ARBA" id="ARBA00042156"/>
    </source>
</evidence>
<dbReference type="GO" id="GO:0008270">
    <property type="term" value="F:zinc ion binding"/>
    <property type="evidence" value="ECO:0007669"/>
    <property type="project" value="UniProtKB-UniRule"/>
</dbReference>
<gene>
    <name evidence="17" type="primary">uvrA</name>
    <name evidence="19" type="ORF">SAMN04488588_0364</name>
</gene>
<proteinExistence type="inferred from homology"/>
<evidence type="ECO:0000256" key="17">
    <source>
        <dbReference type="HAMAP-Rule" id="MF_00205"/>
    </source>
</evidence>
<comment type="similarity">
    <text evidence="14 17">Belongs to the ABC transporter superfamily. UvrA family.</text>
</comment>
<evidence type="ECO:0000256" key="6">
    <source>
        <dbReference type="ARBA" id="ARBA00022763"/>
    </source>
</evidence>
<evidence type="ECO:0000256" key="1">
    <source>
        <dbReference type="ARBA" id="ARBA00004496"/>
    </source>
</evidence>
<dbReference type="GO" id="GO:0003677">
    <property type="term" value="F:DNA binding"/>
    <property type="evidence" value="ECO:0007669"/>
    <property type="project" value="UniProtKB-UniRule"/>
</dbReference>
<evidence type="ECO:0000256" key="13">
    <source>
        <dbReference type="ARBA" id="ARBA00023204"/>
    </source>
</evidence>
<feature type="binding site" evidence="17">
    <location>
        <begin position="32"/>
        <end position="39"/>
    </location>
    <ligand>
        <name>ATP</name>
        <dbReference type="ChEBI" id="CHEBI:30616"/>
    </ligand>
</feature>
<dbReference type="CDD" id="cd03271">
    <property type="entry name" value="ABC_UvrA_II"/>
    <property type="match status" value="1"/>
</dbReference>
<dbReference type="GO" id="GO:0016887">
    <property type="term" value="F:ATP hydrolysis activity"/>
    <property type="evidence" value="ECO:0007669"/>
    <property type="project" value="InterPro"/>
</dbReference>
<dbReference type="InterPro" id="IPR041552">
    <property type="entry name" value="UvrA_DNA-bd"/>
</dbReference>
<keyword evidence="13 17" id="KW-0234">DNA repair</keyword>
<dbReference type="PANTHER" id="PTHR43152">
    <property type="entry name" value="UVRABC SYSTEM PROTEIN A"/>
    <property type="match status" value="1"/>
</dbReference>
<dbReference type="InterPro" id="IPR027417">
    <property type="entry name" value="P-loop_NTPase"/>
</dbReference>
<organism evidence="19 20">
    <name type="scientific">Geotoga petraea</name>
    <dbReference type="NCBI Taxonomy" id="28234"/>
    <lineage>
        <taxon>Bacteria</taxon>
        <taxon>Thermotogati</taxon>
        <taxon>Thermotogota</taxon>
        <taxon>Thermotogae</taxon>
        <taxon>Petrotogales</taxon>
        <taxon>Petrotogaceae</taxon>
        <taxon>Geotoga</taxon>
    </lineage>
</organism>
<keyword evidence="2 17" id="KW-0963">Cytoplasm</keyword>
<evidence type="ECO:0000256" key="9">
    <source>
        <dbReference type="ARBA" id="ARBA00022833"/>
    </source>
</evidence>
<evidence type="ECO:0000256" key="3">
    <source>
        <dbReference type="ARBA" id="ARBA00022723"/>
    </source>
</evidence>
<reference evidence="19 20" key="1">
    <citation type="submission" date="2016-10" db="EMBL/GenBank/DDBJ databases">
        <authorList>
            <person name="de Groot N.N."/>
        </authorList>
    </citation>
    <scope>NUCLEOTIDE SEQUENCE [LARGE SCALE GENOMIC DNA]</scope>
    <source>
        <strain evidence="19 20">WG14</strain>
    </source>
</reference>
<evidence type="ECO:0000256" key="7">
    <source>
        <dbReference type="ARBA" id="ARBA00022769"/>
    </source>
</evidence>
<dbReference type="InterPro" id="IPR041102">
    <property type="entry name" value="UvrA_inter"/>
</dbReference>
<evidence type="ECO:0000313" key="20">
    <source>
        <dbReference type="Proteomes" id="UP000199322"/>
    </source>
</evidence>
<evidence type="ECO:0000256" key="2">
    <source>
        <dbReference type="ARBA" id="ARBA00022490"/>
    </source>
</evidence>